<dbReference type="Gene3D" id="1.10.8.60">
    <property type="match status" value="1"/>
</dbReference>
<name>A0A4R3YBT1_9PAST</name>
<dbReference type="PANTHER" id="PTHR32071">
    <property type="entry name" value="TRANSCRIPTIONAL REGULATORY PROTEIN"/>
    <property type="match status" value="1"/>
</dbReference>
<dbReference type="SUPFAM" id="SSF52540">
    <property type="entry name" value="P-loop containing nucleoside triphosphate hydrolases"/>
    <property type="match status" value="1"/>
</dbReference>
<keyword evidence="1" id="KW-0547">Nucleotide-binding</keyword>
<dbReference type="InterPro" id="IPR009057">
    <property type="entry name" value="Homeodomain-like_sf"/>
</dbReference>
<dbReference type="InterPro" id="IPR027417">
    <property type="entry name" value="P-loop_NTPase"/>
</dbReference>
<dbReference type="GO" id="GO:0006355">
    <property type="term" value="P:regulation of DNA-templated transcription"/>
    <property type="evidence" value="ECO:0007669"/>
    <property type="project" value="InterPro"/>
</dbReference>
<dbReference type="Gene3D" id="3.40.50.2300">
    <property type="match status" value="1"/>
</dbReference>
<keyword evidence="4" id="KW-0804">Transcription</keyword>
<accession>A0A4R3YBT1</accession>
<evidence type="ECO:0000256" key="1">
    <source>
        <dbReference type="ARBA" id="ARBA00022741"/>
    </source>
</evidence>
<keyword evidence="11" id="KW-1185">Reference proteome</keyword>
<sequence length="413" mass="47789">MINDNTILLIDDDLDVLSAYRNLLEDDYSVYVESDPSVVLDKISLDWIGVIVTDVSMPEISGLELLVRLQAFDKNIPVILITGHGDIPMAIEAMKKGAYHFLEKPINPEQLLNYIETALDERRLYIQKKLWQQKELTLNFIGVSGWAKQHRQYLQKLSEIELPVFIFGELGTGKTLSARYLHQISGKKGTVEFIELFDMYSPENLQNKLDESVFSTLVIENIEYLSLPAQRLLLKLEHSQEKRFRLILSSHYSPAQLLEQGKLLPELFYLFSLTQLECLPLSKRLNDIEVLFRHFVDLTCSRLNKKKPAINKNILQNLLVQNWVGNVNQLMHAAELFAIGAVILENKVYTTMIEDNVLSLDSLVSEYEKKIITEILDRFQGKVQAAADYLQIPRKKLYLRMKKYELNKKHYKE</sequence>
<dbReference type="Pfam" id="PF25601">
    <property type="entry name" value="AAA_lid_14"/>
    <property type="match status" value="1"/>
</dbReference>
<evidence type="ECO:0000313" key="10">
    <source>
        <dbReference type="Proteomes" id="UP000294619"/>
    </source>
</evidence>
<dbReference type="PROSITE" id="PS50045">
    <property type="entry name" value="SIGMA54_INTERACT_4"/>
    <property type="match status" value="1"/>
</dbReference>
<dbReference type="PROSITE" id="PS50110">
    <property type="entry name" value="RESPONSE_REGULATORY"/>
    <property type="match status" value="1"/>
</dbReference>
<dbReference type="RefSeq" id="WP_132965316.1">
    <property type="nucleotide sequence ID" value="NZ_LEKL01000012.1"/>
</dbReference>
<dbReference type="Pfam" id="PF02954">
    <property type="entry name" value="HTH_8"/>
    <property type="match status" value="1"/>
</dbReference>
<dbReference type="EMBL" id="VDGV01000208">
    <property type="protein sequence ID" value="TNG85561.1"/>
    <property type="molecule type" value="Genomic_DNA"/>
</dbReference>
<evidence type="ECO:0000313" key="11">
    <source>
        <dbReference type="Proteomes" id="UP000305526"/>
    </source>
</evidence>
<protein>
    <submittedName>
        <fullName evidence="9">Sigma-54-dependent Fis family transcriptional regulator</fullName>
    </submittedName>
    <submittedName>
        <fullName evidence="8">Two-component system phosphoglycerate transport system response regulator PgtA</fullName>
    </submittedName>
</protein>
<keyword evidence="2" id="KW-0067">ATP-binding</keyword>
<dbReference type="Pfam" id="PF00072">
    <property type="entry name" value="Response_reg"/>
    <property type="match status" value="1"/>
</dbReference>
<evidence type="ECO:0000259" key="7">
    <source>
        <dbReference type="PROSITE" id="PS50110"/>
    </source>
</evidence>
<dbReference type="Proteomes" id="UP000305526">
    <property type="component" value="Unassembled WGS sequence"/>
</dbReference>
<organism evidence="8 10">
    <name type="scientific">Testudinibacter aquarius</name>
    <dbReference type="NCBI Taxonomy" id="1524974"/>
    <lineage>
        <taxon>Bacteria</taxon>
        <taxon>Pseudomonadati</taxon>
        <taxon>Pseudomonadota</taxon>
        <taxon>Gammaproteobacteria</taxon>
        <taxon>Pasteurellales</taxon>
        <taxon>Pasteurellaceae</taxon>
        <taxon>Testudinibacter</taxon>
    </lineage>
</organism>
<dbReference type="Proteomes" id="UP000294619">
    <property type="component" value="Unassembled WGS sequence"/>
</dbReference>
<dbReference type="SMART" id="SM00448">
    <property type="entry name" value="REC"/>
    <property type="match status" value="1"/>
</dbReference>
<dbReference type="PANTHER" id="PTHR32071:SF29">
    <property type="entry name" value="PHOSPHOGLYCERATE TRANSPORT SYSTEM TRANSCRIPTIONAL REGULATORY PROTEIN PGTA"/>
    <property type="match status" value="1"/>
</dbReference>
<dbReference type="Gene3D" id="1.10.10.60">
    <property type="entry name" value="Homeodomain-like"/>
    <property type="match status" value="1"/>
</dbReference>
<gene>
    <name evidence="8" type="ORF">EDC16_102297</name>
    <name evidence="9" type="ORF">FHQ21_12655</name>
</gene>
<dbReference type="GO" id="GO:0005524">
    <property type="term" value="F:ATP binding"/>
    <property type="evidence" value="ECO:0007669"/>
    <property type="project" value="UniProtKB-KW"/>
</dbReference>
<dbReference type="GO" id="GO:0000160">
    <property type="term" value="P:phosphorelay signal transduction system"/>
    <property type="evidence" value="ECO:0007669"/>
    <property type="project" value="InterPro"/>
</dbReference>
<dbReference type="InterPro" id="IPR058031">
    <property type="entry name" value="AAA_lid_NorR"/>
</dbReference>
<keyword evidence="3" id="KW-0805">Transcription regulation</keyword>
<dbReference type="EMBL" id="SMCP01000002">
    <property type="protein sequence ID" value="TCV89420.1"/>
    <property type="molecule type" value="Genomic_DNA"/>
</dbReference>
<dbReference type="AlphaFoldDB" id="A0A4R3YBT1"/>
<dbReference type="InterPro" id="IPR001789">
    <property type="entry name" value="Sig_transdc_resp-reg_receiver"/>
</dbReference>
<evidence type="ECO:0000313" key="9">
    <source>
        <dbReference type="EMBL" id="TNG85561.1"/>
    </source>
</evidence>
<reference evidence="8 10" key="1">
    <citation type="submission" date="2019-03" db="EMBL/GenBank/DDBJ databases">
        <title>Genomic Encyclopedia of Type Strains, Phase IV (KMG-IV): sequencing the most valuable type-strain genomes for metagenomic binning, comparative biology and taxonomic classification.</title>
        <authorList>
            <person name="Goeker M."/>
        </authorList>
    </citation>
    <scope>NUCLEOTIDE SEQUENCE [LARGE SCALE GENOMIC DNA]</scope>
    <source>
        <strain evidence="8 10">DSM 28140</strain>
    </source>
</reference>
<feature type="modified residue" description="4-aspartylphosphate" evidence="5">
    <location>
        <position position="54"/>
    </location>
</feature>
<reference evidence="9 11" key="2">
    <citation type="submission" date="2019-05" db="EMBL/GenBank/DDBJ databases">
        <title>Pasteurellaceae isolates from reptiles.</title>
        <authorList>
            <person name="Bojesen A.M."/>
            <person name="Lund E."/>
        </authorList>
    </citation>
    <scope>NUCLEOTIDE SEQUENCE [LARGE SCALE GENOMIC DNA]</scope>
    <source>
        <strain evidence="9 11">ELNT2x</strain>
    </source>
</reference>
<evidence type="ECO:0000256" key="4">
    <source>
        <dbReference type="ARBA" id="ARBA00023163"/>
    </source>
</evidence>
<keyword evidence="5" id="KW-0597">Phosphoprotein</keyword>
<evidence type="ECO:0000256" key="5">
    <source>
        <dbReference type="PROSITE-ProRule" id="PRU00169"/>
    </source>
</evidence>
<feature type="domain" description="Sigma-54 factor interaction" evidence="6">
    <location>
        <begin position="140"/>
        <end position="339"/>
    </location>
</feature>
<dbReference type="SUPFAM" id="SSF52172">
    <property type="entry name" value="CheY-like"/>
    <property type="match status" value="1"/>
</dbReference>
<dbReference type="InterPro" id="IPR002078">
    <property type="entry name" value="Sigma_54_int"/>
</dbReference>
<dbReference type="SUPFAM" id="SSF46689">
    <property type="entry name" value="Homeodomain-like"/>
    <property type="match status" value="1"/>
</dbReference>
<dbReference type="InterPro" id="IPR002197">
    <property type="entry name" value="HTH_Fis"/>
</dbReference>
<evidence type="ECO:0000313" key="8">
    <source>
        <dbReference type="EMBL" id="TCV89420.1"/>
    </source>
</evidence>
<dbReference type="InterPro" id="IPR011006">
    <property type="entry name" value="CheY-like_superfamily"/>
</dbReference>
<feature type="domain" description="Response regulatory" evidence="7">
    <location>
        <begin position="6"/>
        <end position="119"/>
    </location>
</feature>
<dbReference type="Gene3D" id="3.40.50.300">
    <property type="entry name" value="P-loop containing nucleotide triphosphate hydrolases"/>
    <property type="match status" value="1"/>
</dbReference>
<evidence type="ECO:0000259" key="6">
    <source>
        <dbReference type="PROSITE" id="PS50045"/>
    </source>
</evidence>
<dbReference type="GO" id="GO:0043565">
    <property type="term" value="F:sequence-specific DNA binding"/>
    <property type="evidence" value="ECO:0007669"/>
    <property type="project" value="InterPro"/>
</dbReference>
<evidence type="ECO:0000256" key="3">
    <source>
        <dbReference type="ARBA" id="ARBA00023015"/>
    </source>
</evidence>
<evidence type="ECO:0000256" key="2">
    <source>
        <dbReference type="ARBA" id="ARBA00022840"/>
    </source>
</evidence>
<proteinExistence type="predicted"/>
<comment type="caution">
    <text evidence="8">The sequence shown here is derived from an EMBL/GenBank/DDBJ whole genome shotgun (WGS) entry which is preliminary data.</text>
</comment>
<dbReference type="Pfam" id="PF14532">
    <property type="entry name" value="Sigma54_activ_2"/>
    <property type="match status" value="1"/>
</dbReference>